<dbReference type="AlphaFoldDB" id="A0A915AAC1"/>
<accession>A0A915AAC1</accession>
<sequence>HSVCSLSSGRLLEMTGIIGLLVALVIIGTSFYIYRHYVLFPPAKIPERDEIIDPLASTVTANPLHSTTDANATAKVIFTLSISQNRYVDQLTSSS</sequence>
<protein>
    <submittedName>
        <fullName evidence="3">Uncharacterized protein</fullName>
    </submittedName>
</protein>
<evidence type="ECO:0000313" key="2">
    <source>
        <dbReference type="Proteomes" id="UP000887569"/>
    </source>
</evidence>
<evidence type="ECO:0000313" key="3">
    <source>
        <dbReference type="WBParaSite" id="PgR002_g025_t03"/>
    </source>
</evidence>
<keyword evidence="1" id="KW-0472">Membrane</keyword>
<dbReference type="WBParaSite" id="PgR002_g025_t03">
    <property type="protein sequence ID" value="PgR002_g025_t03"/>
    <property type="gene ID" value="PgR002_g025"/>
</dbReference>
<keyword evidence="2" id="KW-1185">Reference proteome</keyword>
<dbReference type="Proteomes" id="UP000887569">
    <property type="component" value="Unplaced"/>
</dbReference>
<evidence type="ECO:0000256" key="1">
    <source>
        <dbReference type="SAM" id="Phobius"/>
    </source>
</evidence>
<reference evidence="3" key="1">
    <citation type="submission" date="2022-11" db="UniProtKB">
        <authorList>
            <consortium name="WormBaseParasite"/>
        </authorList>
    </citation>
    <scope>IDENTIFICATION</scope>
</reference>
<name>A0A915AAC1_PARUN</name>
<keyword evidence="1" id="KW-0812">Transmembrane</keyword>
<keyword evidence="1" id="KW-1133">Transmembrane helix</keyword>
<organism evidence="2 3">
    <name type="scientific">Parascaris univalens</name>
    <name type="common">Nematode worm</name>
    <dbReference type="NCBI Taxonomy" id="6257"/>
    <lineage>
        <taxon>Eukaryota</taxon>
        <taxon>Metazoa</taxon>
        <taxon>Ecdysozoa</taxon>
        <taxon>Nematoda</taxon>
        <taxon>Chromadorea</taxon>
        <taxon>Rhabditida</taxon>
        <taxon>Spirurina</taxon>
        <taxon>Ascaridomorpha</taxon>
        <taxon>Ascaridoidea</taxon>
        <taxon>Ascarididae</taxon>
        <taxon>Parascaris</taxon>
    </lineage>
</organism>
<feature type="transmembrane region" description="Helical" evidence="1">
    <location>
        <begin position="15"/>
        <end position="34"/>
    </location>
</feature>
<proteinExistence type="predicted"/>